<dbReference type="STRING" id="6290.A0A0N4VZZ4"/>
<feature type="domain" description="Peptidase M13 N-terminal" evidence="1">
    <location>
        <begin position="7"/>
        <end position="101"/>
    </location>
</feature>
<evidence type="ECO:0000259" key="1">
    <source>
        <dbReference type="Pfam" id="PF05649"/>
    </source>
</evidence>
<dbReference type="GO" id="GO:0006508">
    <property type="term" value="P:proteolysis"/>
    <property type="evidence" value="ECO:0007669"/>
    <property type="project" value="InterPro"/>
</dbReference>
<proteinExistence type="predicted"/>
<accession>A0A0N4VZZ4</accession>
<evidence type="ECO:0000313" key="3">
    <source>
        <dbReference type="Proteomes" id="UP000268014"/>
    </source>
</evidence>
<keyword evidence="3" id="KW-1185">Reference proteome</keyword>
<dbReference type="InterPro" id="IPR008753">
    <property type="entry name" value="Peptidase_M13_N"/>
</dbReference>
<sequence length="103" mass="11871">MPILDTESKWDRLAKGYYQKCLDEEELERTGLTAIREIVDWVGGWPTLQGKFVFQGTNWKEWDYSWEQQLALLMNRTGVNAVILELAVTHDPANSTNTVIEVV</sequence>
<dbReference type="Gene3D" id="1.10.1380.10">
    <property type="entry name" value="Neutral endopeptidase , domain2"/>
    <property type="match status" value="1"/>
</dbReference>
<organism evidence="4">
    <name type="scientific">Haemonchus placei</name>
    <name type="common">Barber's pole worm</name>
    <dbReference type="NCBI Taxonomy" id="6290"/>
    <lineage>
        <taxon>Eukaryota</taxon>
        <taxon>Metazoa</taxon>
        <taxon>Ecdysozoa</taxon>
        <taxon>Nematoda</taxon>
        <taxon>Chromadorea</taxon>
        <taxon>Rhabditida</taxon>
        <taxon>Rhabditina</taxon>
        <taxon>Rhabditomorpha</taxon>
        <taxon>Strongyloidea</taxon>
        <taxon>Trichostrongylidae</taxon>
        <taxon>Haemonchus</taxon>
    </lineage>
</organism>
<reference evidence="2 3" key="2">
    <citation type="submission" date="2018-11" db="EMBL/GenBank/DDBJ databases">
        <authorList>
            <consortium name="Pathogen Informatics"/>
        </authorList>
    </citation>
    <scope>NUCLEOTIDE SEQUENCE [LARGE SCALE GENOMIC DNA]</scope>
    <source>
        <strain evidence="2 3">MHpl1</strain>
    </source>
</reference>
<protein>
    <submittedName>
        <fullName evidence="4">Peptidase_M13_N domain-containing protein</fullName>
    </submittedName>
</protein>
<dbReference type="OrthoDB" id="6475849at2759"/>
<gene>
    <name evidence="2" type="ORF">HPLM_LOCUS2861</name>
</gene>
<dbReference type="Pfam" id="PF05649">
    <property type="entry name" value="Peptidase_M13_N"/>
    <property type="match status" value="1"/>
</dbReference>
<evidence type="ECO:0000313" key="4">
    <source>
        <dbReference type="WBParaSite" id="HPLM_0000286801-mRNA-1"/>
    </source>
</evidence>
<dbReference type="Proteomes" id="UP000268014">
    <property type="component" value="Unassembled WGS sequence"/>
</dbReference>
<dbReference type="WBParaSite" id="HPLM_0000286801-mRNA-1">
    <property type="protein sequence ID" value="HPLM_0000286801-mRNA-1"/>
    <property type="gene ID" value="HPLM_0000286801"/>
</dbReference>
<dbReference type="EMBL" id="UZAF01007305">
    <property type="protein sequence ID" value="VDO17272.1"/>
    <property type="molecule type" value="Genomic_DNA"/>
</dbReference>
<evidence type="ECO:0000313" key="2">
    <source>
        <dbReference type="EMBL" id="VDO17272.1"/>
    </source>
</evidence>
<name>A0A0N4VZZ4_HAEPC</name>
<dbReference type="SUPFAM" id="SSF55486">
    <property type="entry name" value="Metalloproteases ('zincins'), catalytic domain"/>
    <property type="match status" value="1"/>
</dbReference>
<dbReference type="AlphaFoldDB" id="A0A0N4VZZ4"/>
<reference evidence="4" key="1">
    <citation type="submission" date="2017-02" db="UniProtKB">
        <authorList>
            <consortium name="WormBaseParasite"/>
        </authorList>
    </citation>
    <scope>IDENTIFICATION</scope>
</reference>
<dbReference type="InterPro" id="IPR042089">
    <property type="entry name" value="Peptidase_M13_dom_2"/>
</dbReference>